<keyword evidence="6 12" id="KW-0378">Hydrolase</keyword>
<evidence type="ECO:0000256" key="7">
    <source>
        <dbReference type="ARBA" id="ARBA00022962"/>
    </source>
</evidence>
<dbReference type="GO" id="GO:0000105">
    <property type="term" value="P:L-histidine biosynthetic process"/>
    <property type="evidence" value="ECO:0007669"/>
    <property type="project" value="UniProtKB-UniRule"/>
</dbReference>
<dbReference type="InterPro" id="IPR029062">
    <property type="entry name" value="Class_I_gatase-like"/>
</dbReference>
<dbReference type="EMBL" id="CP002345">
    <property type="protein sequence ID" value="ADQ79446.1"/>
    <property type="molecule type" value="Genomic_DNA"/>
</dbReference>
<dbReference type="PIRSF" id="PIRSF000495">
    <property type="entry name" value="Amidotransf_hisH"/>
    <property type="match status" value="1"/>
</dbReference>
<dbReference type="GO" id="GO:0000107">
    <property type="term" value="F:imidazoleglycerol-phosphate synthase activity"/>
    <property type="evidence" value="ECO:0007669"/>
    <property type="project" value="UniProtKB-UniRule"/>
</dbReference>
<dbReference type="UniPathway" id="UPA00031">
    <property type="reaction ID" value="UER00010"/>
</dbReference>
<keyword evidence="5 12" id="KW-0028">Amino-acid biosynthesis</keyword>
<name>E4T402_PALPW</name>
<dbReference type="Gene3D" id="3.40.50.880">
    <property type="match status" value="1"/>
</dbReference>
<feature type="active site" evidence="12 13">
    <location>
        <position position="176"/>
    </location>
</feature>
<comment type="pathway">
    <text evidence="2 12">Amino-acid biosynthesis; L-histidine biosynthesis; L-histidine from 5-phospho-alpha-D-ribose 1-diphosphate: step 5/9.</text>
</comment>
<dbReference type="GO" id="GO:0004359">
    <property type="term" value="F:glutaminase activity"/>
    <property type="evidence" value="ECO:0007669"/>
    <property type="project" value="UniProtKB-EC"/>
</dbReference>
<keyword evidence="8 12" id="KW-0368">Histidine biosynthesis</keyword>
<dbReference type="HAMAP" id="MF_00278">
    <property type="entry name" value="HisH"/>
    <property type="match status" value="1"/>
</dbReference>
<evidence type="ECO:0000256" key="6">
    <source>
        <dbReference type="ARBA" id="ARBA00022801"/>
    </source>
</evidence>
<dbReference type="FunFam" id="3.40.50.880:FF:000009">
    <property type="entry name" value="Imidazole glycerol phosphate synthase subunit HisH"/>
    <property type="match status" value="1"/>
</dbReference>
<evidence type="ECO:0000256" key="12">
    <source>
        <dbReference type="HAMAP-Rule" id="MF_00278"/>
    </source>
</evidence>
<sequence>MKVVIIKYNAGNIRSVLFALERIGVNAIVTDDHDEIRSADRVIFPGVGEASSAMKYLKDKGLDKLICSLTQPVLGICLGMQLMCAHSEENDTQCLGIFDQKVKLFPSTGLKIPQIGWNNITNLKSDLFRGVAENAYMYFVHSYYVESCDNAIARTDYTKEYSSAVHKNNFYAVQFHPEKSGEVGQKILENFIQGV</sequence>
<dbReference type="AlphaFoldDB" id="E4T402"/>
<comment type="subunit">
    <text evidence="3 12">Heterodimer of HisH and HisF.</text>
</comment>
<evidence type="ECO:0000313" key="16">
    <source>
        <dbReference type="Proteomes" id="UP000008718"/>
    </source>
</evidence>
<reference key="1">
    <citation type="submission" date="2010-11" db="EMBL/GenBank/DDBJ databases">
        <title>The complete genome of Paludibacter propionicigenes DSM 17365.</title>
        <authorList>
            <consortium name="US DOE Joint Genome Institute (JGI-PGF)"/>
            <person name="Lucas S."/>
            <person name="Copeland A."/>
            <person name="Lapidus A."/>
            <person name="Bruce D."/>
            <person name="Goodwin L."/>
            <person name="Pitluck S."/>
            <person name="Kyrpides N."/>
            <person name="Mavromatis K."/>
            <person name="Ivanova N."/>
            <person name="Munk A.C."/>
            <person name="Brettin T."/>
            <person name="Detter J.C."/>
            <person name="Han C."/>
            <person name="Tapia R."/>
            <person name="Land M."/>
            <person name="Hauser L."/>
            <person name="Markowitz V."/>
            <person name="Cheng J.-F."/>
            <person name="Hugenholtz P."/>
            <person name="Woyke T."/>
            <person name="Wu D."/>
            <person name="Gronow S."/>
            <person name="Wellnitz S."/>
            <person name="Brambilla E."/>
            <person name="Klenk H.-P."/>
            <person name="Eisen J.A."/>
        </authorList>
    </citation>
    <scope>NUCLEOTIDE SEQUENCE</scope>
    <source>
        <strain>WB4</strain>
    </source>
</reference>
<comment type="function">
    <text evidence="12">IGPS catalyzes the conversion of PRFAR and glutamine to IGP, AICAR and glutamate. The HisH subunit catalyzes the hydrolysis of glutamine to glutamate and ammonia as part of the synthesis of IGP and AICAR. The resulting ammonia molecule is channeled to the active site of HisF.</text>
</comment>
<dbReference type="Pfam" id="PF00117">
    <property type="entry name" value="GATase"/>
    <property type="match status" value="1"/>
</dbReference>
<proteinExistence type="inferred from homology"/>
<comment type="catalytic activity">
    <reaction evidence="11 12">
        <text>L-glutamine + H2O = L-glutamate + NH4(+)</text>
        <dbReference type="Rhea" id="RHEA:15889"/>
        <dbReference type="ChEBI" id="CHEBI:15377"/>
        <dbReference type="ChEBI" id="CHEBI:28938"/>
        <dbReference type="ChEBI" id="CHEBI:29985"/>
        <dbReference type="ChEBI" id="CHEBI:58359"/>
        <dbReference type="EC" id="3.5.1.2"/>
    </reaction>
</comment>
<dbReference type="HOGENOM" id="CLU_071837_0_0_10"/>
<evidence type="ECO:0000313" key="15">
    <source>
        <dbReference type="EMBL" id="ADQ79446.1"/>
    </source>
</evidence>
<comment type="subcellular location">
    <subcellularLocation>
        <location evidence="1 12">Cytoplasm</location>
    </subcellularLocation>
</comment>
<dbReference type="STRING" id="694427.Palpr_1300"/>
<evidence type="ECO:0000259" key="14">
    <source>
        <dbReference type="Pfam" id="PF00117"/>
    </source>
</evidence>
<accession>E4T402</accession>
<dbReference type="KEGG" id="ppn:Palpr_1300"/>
<evidence type="ECO:0000256" key="8">
    <source>
        <dbReference type="ARBA" id="ARBA00023102"/>
    </source>
</evidence>
<gene>
    <name evidence="12" type="primary">hisH</name>
    <name evidence="15" type="ordered locus">Palpr_1300</name>
</gene>
<dbReference type="NCBIfam" id="TIGR01855">
    <property type="entry name" value="IMP_synth_hisH"/>
    <property type="match status" value="1"/>
</dbReference>
<dbReference type="InterPro" id="IPR017926">
    <property type="entry name" value="GATASE"/>
</dbReference>
<dbReference type="PANTHER" id="PTHR42701">
    <property type="entry name" value="IMIDAZOLE GLYCEROL PHOSPHATE SYNTHASE SUBUNIT HISH"/>
    <property type="match status" value="1"/>
</dbReference>
<evidence type="ECO:0000256" key="3">
    <source>
        <dbReference type="ARBA" id="ARBA00011152"/>
    </source>
</evidence>
<dbReference type="GO" id="GO:0005737">
    <property type="term" value="C:cytoplasm"/>
    <property type="evidence" value="ECO:0007669"/>
    <property type="project" value="UniProtKB-SubCell"/>
</dbReference>
<protein>
    <recommendedName>
        <fullName evidence="12">Imidazole glycerol phosphate synthase subunit HisH</fullName>
        <ecNumber evidence="12">4.3.2.10</ecNumber>
    </recommendedName>
    <alternativeName>
        <fullName evidence="12">IGP synthase glutaminase subunit</fullName>
        <ecNumber evidence="12">3.5.1.2</ecNumber>
    </alternativeName>
    <alternativeName>
        <fullName evidence="12">IGP synthase subunit HisH</fullName>
    </alternativeName>
    <alternativeName>
        <fullName evidence="12">ImGP synthase subunit HisH</fullName>
        <shortName evidence="12">IGPS subunit HisH</shortName>
    </alternativeName>
</protein>
<feature type="active site" description="Nucleophile" evidence="12 13">
    <location>
        <position position="77"/>
    </location>
</feature>
<dbReference type="InterPro" id="IPR010139">
    <property type="entry name" value="Imidazole-glycPsynth_HisH"/>
</dbReference>
<dbReference type="CDD" id="cd01748">
    <property type="entry name" value="GATase1_IGP_Synthase"/>
    <property type="match status" value="1"/>
</dbReference>
<dbReference type="PROSITE" id="PS51273">
    <property type="entry name" value="GATASE_TYPE_1"/>
    <property type="match status" value="1"/>
</dbReference>
<evidence type="ECO:0000256" key="13">
    <source>
        <dbReference type="PIRSR" id="PIRSR000495-1"/>
    </source>
</evidence>
<dbReference type="PANTHER" id="PTHR42701:SF1">
    <property type="entry name" value="IMIDAZOLE GLYCEROL PHOSPHATE SYNTHASE SUBUNIT HISH"/>
    <property type="match status" value="1"/>
</dbReference>
<evidence type="ECO:0000256" key="1">
    <source>
        <dbReference type="ARBA" id="ARBA00004496"/>
    </source>
</evidence>
<evidence type="ECO:0000256" key="11">
    <source>
        <dbReference type="ARBA" id="ARBA00049534"/>
    </source>
</evidence>
<dbReference type="SUPFAM" id="SSF52317">
    <property type="entry name" value="Class I glutamine amidotransferase-like"/>
    <property type="match status" value="1"/>
</dbReference>
<keyword evidence="9 12" id="KW-0456">Lyase</keyword>
<dbReference type="GO" id="GO:0016829">
    <property type="term" value="F:lyase activity"/>
    <property type="evidence" value="ECO:0007669"/>
    <property type="project" value="UniProtKB-KW"/>
</dbReference>
<dbReference type="EC" id="3.5.1.2" evidence="12"/>
<keyword evidence="15" id="KW-0328">Glycosyltransferase</keyword>
<dbReference type="eggNOG" id="COG0118">
    <property type="taxonomic scope" value="Bacteria"/>
</dbReference>
<feature type="active site" evidence="12 13">
    <location>
        <position position="178"/>
    </location>
</feature>
<dbReference type="RefSeq" id="WP_013444815.1">
    <property type="nucleotide sequence ID" value="NC_014734.1"/>
</dbReference>
<feature type="domain" description="Glutamine amidotransferase" evidence="14">
    <location>
        <begin position="12"/>
        <end position="192"/>
    </location>
</feature>
<keyword evidence="16" id="KW-1185">Reference proteome</keyword>
<evidence type="ECO:0000256" key="5">
    <source>
        <dbReference type="ARBA" id="ARBA00022605"/>
    </source>
</evidence>
<evidence type="ECO:0000256" key="2">
    <source>
        <dbReference type="ARBA" id="ARBA00005091"/>
    </source>
</evidence>
<keyword evidence="4 12" id="KW-0963">Cytoplasm</keyword>
<evidence type="ECO:0000256" key="10">
    <source>
        <dbReference type="ARBA" id="ARBA00047838"/>
    </source>
</evidence>
<organism evidence="15 16">
    <name type="scientific">Paludibacter propionicigenes (strain DSM 17365 / JCM 13257 / WB4)</name>
    <dbReference type="NCBI Taxonomy" id="694427"/>
    <lineage>
        <taxon>Bacteria</taxon>
        <taxon>Pseudomonadati</taxon>
        <taxon>Bacteroidota</taxon>
        <taxon>Bacteroidia</taxon>
        <taxon>Bacteroidales</taxon>
        <taxon>Paludibacteraceae</taxon>
        <taxon>Paludibacter</taxon>
    </lineage>
</organism>
<keyword evidence="15" id="KW-0808">Transferase</keyword>
<dbReference type="OrthoDB" id="9807137at2"/>
<evidence type="ECO:0000256" key="9">
    <source>
        <dbReference type="ARBA" id="ARBA00023239"/>
    </source>
</evidence>
<dbReference type="EC" id="4.3.2.10" evidence="12"/>
<dbReference type="Proteomes" id="UP000008718">
    <property type="component" value="Chromosome"/>
</dbReference>
<keyword evidence="7 12" id="KW-0315">Glutamine amidotransferase</keyword>
<evidence type="ECO:0000256" key="4">
    <source>
        <dbReference type="ARBA" id="ARBA00022490"/>
    </source>
</evidence>
<comment type="catalytic activity">
    <reaction evidence="10 12">
        <text>5-[(5-phospho-1-deoxy-D-ribulos-1-ylimino)methylamino]-1-(5-phospho-beta-D-ribosyl)imidazole-4-carboxamide + L-glutamine = D-erythro-1-(imidazol-4-yl)glycerol 3-phosphate + 5-amino-1-(5-phospho-beta-D-ribosyl)imidazole-4-carboxamide + L-glutamate + H(+)</text>
        <dbReference type="Rhea" id="RHEA:24793"/>
        <dbReference type="ChEBI" id="CHEBI:15378"/>
        <dbReference type="ChEBI" id="CHEBI:29985"/>
        <dbReference type="ChEBI" id="CHEBI:58278"/>
        <dbReference type="ChEBI" id="CHEBI:58359"/>
        <dbReference type="ChEBI" id="CHEBI:58475"/>
        <dbReference type="ChEBI" id="CHEBI:58525"/>
        <dbReference type="EC" id="4.3.2.10"/>
    </reaction>
</comment>
<reference evidence="15 16" key="2">
    <citation type="journal article" date="2011" name="Stand. Genomic Sci.">
        <title>Complete genome sequence of Paludibacter propionicigenes type strain (WB4).</title>
        <authorList>
            <person name="Gronow S."/>
            <person name="Munk C."/>
            <person name="Lapidus A."/>
            <person name="Nolan M."/>
            <person name="Lucas S."/>
            <person name="Hammon N."/>
            <person name="Deshpande S."/>
            <person name="Cheng J.F."/>
            <person name="Tapia R."/>
            <person name="Han C."/>
            <person name="Goodwin L."/>
            <person name="Pitluck S."/>
            <person name="Liolios K."/>
            <person name="Ivanova N."/>
            <person name="Mavromatis K."/>
            <person name="Mikhailova N."/>
            <person name="Pati A."/>
            <person name="Chen A."/>
            <person name="Palaniappan K."/>
            <person name="Land M."/>
            <person name="Hauser L."/>
            <person name="Chang Y.J."/>
            <person name="Jeffries C.D."/>
            <person name="Brambilla E."/>
            <person name="Rohde M."/>
            <person name="Goker M."/>
            <person name="Detter J.C."/>
            <person name="Woyke T."/>
            <person name="Bristow J."/>
            <person name="Eisen J.A."/>
            <person name="Markowitz V."/>
            <person name="Hugenholtz P."/>
            <person name="Kyrpides N.C."/>
            <person name="Klenk H.P."/>
        </authorList>
    </citation>
    <scope>NUCLEOTIDE SEQUENCE [LARGE SCALE GENOMIC DNA]</scope>
    <source>
        <strain evidence="16">DSM 17365 / JCM 13257 / WB4</strain>
    </source>
</reference>
<dbReference type="MEROPS" id="C26.965"/>